<sequence length="264" mass="30911">MRPTFNELNTINHASFHLHDNDQVLEKLEPIIRLIRRGKQLPVRKLSFNIRKLSDGNPKTGSHDEPRWARLQNLGCETAVLCMIAFNSLATLAGDEFEWLLENVQRYLAIQSLPCGWIASEQIRQVMARALRQPNTLSFLESYHKHEFQISDNKEQHVRKRTGDETPPEWKMSTGHHPRMVKIEVRRHKFNYIHESDDIIWFAEMKYMFSNAPAGIISTLPEPFKKAVENSQLWKWERKHRLTKTGCLGTLFPRDEMQDVSLTI</sequence>
<name>A0ABP2EZM6_AJEDR</name>
<organism evidence="2 3">
    <name type="scientific">Ajellomyces dermatitidis (strain ER-3 / ATCC MYA-2586)</name>
    <name type="common">Blastomyces dermatitidis</name>
    <dbReference type="NCBI Taxonomy" id="559297"/>
    <lineage>
        <taxon>Eukaryota</taxon>
        <taxon>Fungi</taxon>
        <taxon>Dikarya</taxon>
        <taxon>Ascomycota</taxon>
        <taxon>Pezizomycotina</taxon>
        <taxon>Eurotiomycetes</taxon>
        <taxon>Eurotiomycetidae</taxon>
        <taxon>Onygenales</taxon>
        <taxon>Ajellomycetaceae</taxon>
        <taxon>Blastomyces</taxon>
    </lineage>
</organism>
<evidence type="ECO:0000313" key="2">
    <source>
        <dbReference type="EMBL" id="EEQ89757.2"/>
    </source>
</evidence>
<protein>
    <submittedName>
        <fullName evidence="2">Uncharacterized protein</fullName>
    </submittedName>
</protein>
<dbReference type="EMBL" id="EQ999977">
    <property type="protein sequence ID" value="EEQ89757.2"/>
    <property type="molecule type" value="Genomic_DNA"/>
</dbReference>
<reference evidence="3" key="1">
    <citation type="journal article" date="2015" name="PLoS Genet.">
        <title>The dynamic genome and transcriptome of the human fungal pathogen Blastomyces and close relative Emmonsia.</title>
        <authorList>
            <person name="Munoz J.F."/>
            <person name="Gauthier G.M."/>
            <person name="Desjardins C.A."/>
            <person name="Gallo J.E."/>
            <person name="Holder J."/>
            <person name="Sullivan T.D."/>
            <person name="Marty A.J."/>
            <person name="Carmen J.C."/>
            <person name="Chen Z."/>
            <person name="Ding L."/>
            <person name="Gujja S."/>
            <person name="Magrini V."/>
            <person name="Misas E."/>
            <person name="Mitreva M."/>
            <person name="Priest M."/>
            <person name="Saif S."/>
            <person name="Whiston E.A."/>
            <person name="Young S."/>
            <person name="Zeng Q."/>
            <person name="Goldman W.E."/>
            <person name="Mardis E.R."/>
            <person name="Taylor J.W."/>
            <person name="McEwen J.G."/>
            <person name="Clay O.K."/>
            <person name="Klein B.S."/>
            <person name="Cuomo C.A."/>
        </authorList>
    </citation>
    <scope>NUCLEOTIDE SEQUENCE [LARGE SCALE GENOMIC DNA]</scope>
    <source>
        <strain evidence="3">ER-3 / ATCC MYA-2586</strain>
    </source>
</reference>
<dbReference type="GeneID" id="69026952"/>
<gene>
    <name evidence="2" type="ORF">BDCG_04877</name>
</gene>
<evidence type="ECO:0000256" key="1">
    <source>
        <dbReference type="SAM" id="MobiDB-lite"/>
    </source>
</evidence>
<feature type="compositionally biased region" description="Basic and acidic residues" evidence="1">
    <location>
        <begin position="154"/>
        <end position="164"/>
    </location>
</feature>
<accession>A0ABP2EZM6</accession>
<dbReference type="RefSeq" id="XP_045276614.1">
    <property type="nucleotide sequence ID" value="XM_045420522.1"/>
</dbReference>
<dbReference type="Proteomes" id="UP000002039">
    <property type="component" value="Unassembled WGS sequence"/>
</dbReference>
<evidence type="ECO:0000313" key="3">
    <source>
        <dbReference type="Proteomes" id="UP000002039"/>
    </source>
</evidence>
<keyword evidence="3" id="KW-1185">Reference proteome</keyword>
<proteinExistence type="predicted"/>
<feature type="region of interest" description="Disordered" evidence="1">
    <location>
        <begin position="154"/>
        <end position="175"/>
    </location>
</feature>